<dbReference type="EMBL" id="REGN01005359">
    <property type="protein sequence ID" value="RNA13632.1"/>
    <property type="molecule type" value="Genomic_DNA"/>
</dbReference>
<dbReference type="AlphaFoldDB" id="A0A3M7QQM0"/>
<keyword evidence="2" id="KW-1185">Reference proteome</keyword>
<proteinExistence type="predicted"/>
<comment type="caution">
    <text evidence="1">The sequence shown here is derived from an EMBL/GenBank/DDBJ whole genome shotgun (WGS) entry which is preliminary data.</text>
</comment>
<name>A0A3M7QQM0_BRAPC</name>
<organism evidence="1 2">
    <name type="scientific">Brachionus plicatilis</name>
    <name type="common">Marine rotifer</name>
    <name type="synonym">Brachionus muelleri</name>
    <dbReference type="NCBI Taxonomy" id="10195"/>
    <lineage>
        <taxon>Eukaryota</taxon>
        <taxon>Metazoa</taxon>
        <taxon>Spiralia</taxon>
        <taxon>Gnathifera</taxon>
        <taxon>Rotifera</taxon>
        <taxon>Eurotatoria</taxon>
        <taxon>Monogononta</taxon>
        <taxon>Pseudotrocha</taxon>
        <taxon>Ploima</taxon>
        <taxon>Brachionidae</taxon>
        <taxon>Brachionus</taxon>
    </lineage>
</organism>
<protein>
    <submittedName>
        <fullName evidence="1">Uncharacterized protein</fullName>
    </submittedName>
</protein>
<accession>A0A3M7QQM0</accession>
<gene>
    <name evidence="1" type="ORF">BpHYR1_053638</name>
</gene>
<dbReference type="Proteomes" id="UP000276133">
    <property type="component" value="Unassembled WGS sequence"/>
</dbReference>
<evidence type="ECO:0000313" key="1">
    <source>
        <dbReference type="EMBL" id="RNA13632.1"/>
    </source>
</evidence>
<sequence length="95" mass="11670">MFLVKMYCELKTTLFDKEKLDNSRNQIILSYHDIFPLDREIRSKKIDEINFEYLFKFLYQFLMFLNTIKRFCLNKIISINFKIINCLKKINSKKN</sequence>
<reference evidence="1 2" key="1">
    <citation type="journal article" date="2018" name="Sci. Rep.">
        <title>Genomic signatures of local adaptation to the degree of environmental predictability in rotifers.</title>
        <authorList>
            <person name="Franch-Gras L."/>
            <person name="Hahn C."/>
            <person name="Garcia-Roger E.M."/>
            <person name="Carmona M.J."/>
            <person name="Serra M."/>
            <person name="Gomez A."/>
        </authorList>
    </citation>
    <scope>NUCLEOTIDE SEQUENCE [LARGE SCALE GENOMIC DNA]</scope>
    <source>
        <strain evidence="1">HYR1</strain>
    </source>
</reference>
<evidence type="ECO:0000313" key="2">
    <source>
        <dbReference type="Proteomes" id="UP000276133"/>
    </source>
</evidence>